<evidence type="ECO:0000313" key="1">
    <source>
        <dbReference type="EMBL" id="KAA5177785.1"/>
    </source>
</evidence>
<dbReference type="AlphaFoldDB" id="A0A3E5IIH7"/>
<sequence length="74" mass="8412">MEFNITKYSDYSASGAGAVFFSNEPCRLSYEKCISIFHLPPSSFIFHPRFGKSDSEYILDMQIDVSVILSVYTI</sequence>
<gene>
    <name evidence="1" type="ORF">F2Z29_02370</name>
</gene>
<proteinExistence type="predicted"/>
<evidence type="ECO:0000313" key="2">
    <source>
        <dbReference type="Proteomes" id="UP000436803"/>
    </source>
</evidence>
<accession>A0A3E5IIH7</accession>
<reference evidence="1 2" key="1">
    <citation type="journal article" date="2019" name="Nat. Med.">
        <title>A library of human gut bacterial isolates paired with longitudinal multiomics data enables mechanistic microbiome research.</title>
        <authorList>
            <person name="Poyet M."/>
            <person name="Groussin M."/>
            <person name="Gibbons S.M."/>
            <person name="Avila-Pacheco J."/>
            <person name="Jiang X."/>
            <person name="Kearney S.M."/>
            <person name="Perrotta A.R."/>
            <person name="Berdy B."/>
            <person name="Zhao S."/>
            <person name="Lieberman T.D."/>
            <person name="Swanson P.K."/>
            <person name="Smith M."/>
            <person name="Roesemann S."/>
            <person name="Alexander J.E."/>
            <person name="Rich S.A."/>
            <person name="Livny J."/>
            <person name="Vlamakis H."/>
            <person name="Clish C."/>
            <person name="Bullock K."/>
            <person name="Deik A."/>
            <person name="Scott J."/>
            <person name="Pierce K.A."/>
            <person name="Xavier R.J."/>
            <person name="Alm E.J."/>
        </authorList>
    </citation>
    <scope>NUCLEOTIDE SEQUENCE [LARGE SCALE GENOMIC DNA]</scope>
    <source>
        <strain evidence="1 2">BIOML-A7</strain>
    </source>
</reference>
<comment type="caution">
    <text evidence="1">The sequence shown here is derived from an EMBL/GenBank/DDBJ whole genome shotgun (WGS) entry which is preliminary data.</text>
</comment>
<dbReference type="Proteomes" id="UP000436803">
    <property type="component" value="Unassembled WGS sequence"/>
</dbReference>
<dbReference type="EMBL" id="VWAW01000002">
    <property type="protein sequence ID" value="KAA5177785.1"/>
    <property type="molecule type" value="Genomic_DNA"/>
</dbReference>
<protein>
    <submittedName>
        <fullName evidence="1">Uncharacterized protein</fullName>
    </submittedName>
</protein>
<name>A0A3E5IIH7_BACFG</name>
<organism evidence="1 2">
    <name type="scientific">Bacteroides fragilis</name>
    <dbReference type="NCBI Taxonomy" id="817"/>
    <lineage>
        <taxon>Bacteria</taxon>
        <taxon>Pseudomonadati</taxon>
        <taxon>Bacteroidota</taxon>
        <taxon>Bacteroidia</taxon>
        <taxon>Bacteroidales</taxon>
        <taxon>Bacteroidaceae</taxon>
        <taxon>Bacteroides</taxon>
    </lineage>
</organism>